<evidence type="ECO:0000313" key="2">
    <source>
        <dbReference type="Proteomes" id="UP000814128"/>
    </source>
</evidence>
<name>A0ACB8R021_9AGAM</name>
<gene>
    <name evidence="1" type="ORF">K488DRAFT_75722</name>
</gene>
<dbReference type="EMBL" id="MU273467">
    <property type="protein sequence ID" value="KAI0036966.1"/>
    <property type="molecule type" value="Genomic_DNA"/>
</dbReference>
<sequence>MHLYNLTLQHATAASHAIVGNFSGARQQEIIVSHGTRLELLRPDVQTGKIATVIATDVFGSIRSLAAFRLTGGNKDYAIVGSDSGRIIILDYDPKTSSFVKIHQETFGKSGARRIVPGQYLATDPRGRAVMIGAMEKAKLVYILNRDAAANLTISSPLEAHKNSAIIHHIVGVDVGFENPMFAALEVDYSESDQDPTGEAFMKTEKMLTYYELDLGLNHVVRKWSEPTDRRANLLVQVPGGQVAASDRFDGPSGVLICAEDHIIYRHMDSPQHRVPIPRRRNPVEDSNRGLIITAAVMHKMKGAFFFLLQSEEGDLYKVTIDHEDEEVKSLKIKYFDTVPVASSLGILKSGFLFVAAEFGNHHFYQFQKLGDDDEEPEVSSADFPSFGMADPSSPLRRAYFRPHPLDNLALADELESLNPVLDAKVMNLLPNSDTPQIFTINGRGARSTFRTLRHGLEVEETVSSELPGIPNAVWTTKVKEDDAFDSYIILSFVNGTLVLSIGENIEEVQDTGFLSSAPTLAVQQIGADALLQVHPHGIRHVLADRRVNEWRVPAGKTIVAATTNKRQVVVALSSAELVYFELDLDGQLNEYQDRKAMGSTVLALSIGEVPAGRQRTPYLAVGCEDQTVRVISLDPESTLETISLQALTAPPSAICIADMLDAGINKSQPTMFVNIGLQNGILLRTVLDPINGQLTDTRTRFLGTRPVKLIRVQVQGQPAILALSSRAWLNYTHQNMMHFTPLIFETLDYAWSFSAELCPEGLIGITSSVLRIFQIPRLGTKLKQDALQLSYTPRKFITHPTNQYFYVIESDHRVPGEDVVQTKVQELRTRNKTIDEEIFHLPPEQFGRPKAPAGTWASCIRIIDPIERRTVHRLALDNNEAAFSIAIVPFSARNNELHLVVGTAQETIVSPRSCKSGFLRLYQFTEDGAGLEFLHKTETDDVPLALLAFQGRLVAGVGKALRLYDVGKKKLLRKAENKTFSAAIVTLNTQGSRILVGDMQDSVAFAVYKAPENRLLVFADDNQPRWTTCATMVDYTTVAAADRFGNIFVNRLDVKVSDQVDDDPTGAGILHERGILMGAPHKTVLLTHFHVGDLITSIHKVAMIAGGREVLLYTGLHGTIGVLVPFVSKEDVDFISTLEQHMRTEQVSLIGRDHLAWRGYYVPVKAVVDGDLCEAFTRLPASKQSAIAIELDRTVGEVLKKLEQLRVTASGF</sequence>
<organism evidence="1 2">
    <name type="scientific">Vararia minispora EC-137</name>
    <dbReference type="NCBI Taxonomy" id="1314806"/>
    <lineage>
        <taxon>Eukaryota</taxon>
        <taxon>Fungi</taxon>
        <taxon>Dikarya</taxon>
        <taxon>Basidiomycota</taxon>
        <taxon>Agaricomycotina</taxon>
        <taxon>Agaricomycetes</taxon>
        <taxon>Russulales</taxon>
        <taxon>Lachnocladiaceae</taxon>
        <taxon>Vararia</taxon>
    </lineage>
</organism>
<comment type="caution">
    <text evidence="1">The sequence shown here is derived from an EMBL/GenBank/DDBJ whole genome shotgun (WGS) entry which is preliminary data.</text>
</comment>
<keyword evidence="2" id="KW-1185">Reference proteome</keyword>
<protein>
    <submittedName>
        <fullName evidence="1">CPSF A subunit region-domain-containing protein</fullName>
    </submittedName>
</protein>
<dbReference type="Proteomes" id="UP000814128">
    <property type="component" value="Unassembled WGS sequence"/>
</dbReference>
<reference evidence="1" key="2">
    <citation type="journal article" date="2022" name="New Phytol.">
        <title>Evolutionary transition to the ectomycorrhizal habit in the genomes of a hyperdiverse lineage of mushroom-forming fungi.</title>
        <authorList>
            <person name="Looney B."/>
            <person name="Miyauchi S."/>
            <person name="Morin E."/>
            <person name="Drula E."/>
            <person name="Courty P.E."/>
            <person name="Kohler A."/>
            <person name="Kuo A."/>
            <person name="LaButti K."/>
            <person name="Pangilinan J."/>
            <person name="Lipzen A."/>
            <person name="Riley R."/>
            <person name="Andreopoulos W."/>
            <person name="He G."/>
            <person name="Johnson J."/>
            <person name="Nolan M."/>
            <person name="Tritt A."/>
            <person name="Barry K.W."/>
            <person name="Grigoriev I.V."/>
            <person name="Nagy L.G."/>
            <person name="Hibbett D."/>
            <person name="Henrissat B."/>
            <person name="Matheny P.B."/>
            <person name="Labbe J."/>
            <person name="Martin F.M."/>
        </authorList>
    </citation>
    <scope>NUCLEOTIDE SEQUENCE</scope>
    <source>
        <strain evidence="1">EC-137</strain>
    </source>
</reference>
<reference evidence="1" key="1">
    <citation type="submission" date="2021-02" db="EMBL/GenBank/DDBJ databases">
        <authorList>
            <consortium name="DOE Joint Genome Institute"/>
            <person name="Ahrendt S."/>
            <person name="Looney B.P."/>
            <person name="Miyauchi S."/>
            <person name="Morin E."/>
            <person name="Drula E."/>
            <person name="Courty P.E."/>
            <person name="Chicoki N."/>
            <person name="Fauchery L."/>
            <person name="Kohler A."/>
            <person name="Kuo A."/>
            <person name="Labutti K."/>
            <person name="Pangilinan J."/>
            <person name="Lipzen A."/>
            <person name="Riley R."/>
            <person name="Andreopoulos W."/>
            <person name="He G."/>
            <person name="Johnson J."/>
            <person name="Barry K.W."/>
            <person name="Grigoriev I.V."/>
            <person name="Nagy L."/>
            <person name="Hibbett D."/>
            <person name="Henrissat B."/>
            <person name="Matheny P.B."/>
            <person name="Labbe J."/>
            <person name="Martin F."/>
        </authorList>
    </citation>
    <scope>NUCLEOTIDE SEQUENCE</scope>
    <source>
        <strain evidence="1">EC-137</strain>
    </source>
</reference>
<accession>A0ACB8R021</accession>
<proteinExistence type="predicted"/>
<evidence type="ECO:0000313" key="1">
    <source>
        <dbReference type="EMBL" id="KAI0036966.1"/>
    </source>
</evidence>